<keyword evidence="1" id="KW-1133">Transmembrane helix</keyword>
<reference evidence="2 3" key="1">
    <citation type="journal article" date="2016" name="Sci. Rep.">
        <title>Accelerated dysbiosis of gut microbiota during aggravation of DSS-induced colitis by a butyrate-producing bacterium.</title>
        <authorList>
            <person name="Zhang Q."/>
            <person name="Wu Y."/>
            <person name="Wang J."/>
            <person name="Wu G."/>
            <person name="Long W."/>
            <person name="Xue Z."/>
            <person name="Wang L."/>
            <person name="Zhang X."/>
            <person name="Pang X."/>
            <person name="Zhao Y."/>
            <person name="Zhao L."/>
            <person name="Zhang C."/>
        </authorList>
    </citation>
    <scope>NUCLEOTIDE SEQUENCE [LARGE SCALE GENOMIC DNA]</scope>
    <source>
        <strain evidence="2 3">BPB5</strain>
    </source>
</reference>
<dbReference type="AlphaFoldDB" id="A0A1Q2C762"/>
<evidence type="ECO:0000313" key="3">
    <source>
        <dbReference type="Proteomes" id="UP000188159"/>
    </source>
</evidence>
<dbReference type="PANTHER" id="PTHR33361:SF2">
    <property type="entry name" value="DUF885 DOMAIN-CONTAINING PROTEIN"/>
    <property type="match status" value="1"/>
</dbReference>
<dbReference type="EMBL" id="CP012098">
    <property type="protein sequence ID" value="AQP39429.1"/>
    <property type="molecule type" value="Genomic_DNA"/>
</dbReference>
<proteinExistence type="predicted"/>
<evidence type="ECO:0008006" key="4">
    <source>
        <dbReference type="Google" id="ProtNLM"/>
    </source>
</evidence>
<organism evidence="2 3">
    <name type="scientific">Anaerostipes hadrus</name>
    <dbReference type="NCBI Taxonomy" id="649756"/>
    <lineage>
        <taxon>Bacteria</taxon>
        <taxon>Bacillati</taxon>
        <taxon>Bacillota</taxon>
        <taxon>Clostridia</taxon>
        <taxon>Lachnospirales</taxon>
        <taxon>Lachnospiraceae</taxon>
        <taxon>Anaerostipes</taxon>
    </lineage>
</organism>
<accession>A0A1Q2C762</accession>
<dbReference type="InterPro" id="IPR010281">
    <property type="entry name" value="DUF885"/>
</dbReference>
<feature type="transmembrane region" description="Helical" evidence="1">
    <location>
        <begin position="48"/>
        <end position="68"/>
    </location>
</feature>
<keyword evidence="1" id="KW-0812">Transmembrane</keyword>
<dbReference type="PANTHER" id="PTHR33361">
    <property type="entry name" value="GLR0591 PROTEIN"/>
    <property type="match status" value="1"/>
</dbReference>
<name>A0A1Q2C762_ANAHA</name>
<keyword evidence="1" id="KW-0472">Membrane</keyword>
<dbReference type="Proteomes" id="UP000188159">
    <property type="component" value="Chromosome"/>
</dbReference>
<dbReference type="Pfam" id="PF05960">
    <property type="entry name" value="DUF885"/>
    <property type="match status" value="1"/>
</dbReference>
<sequence length="627" mass="74177">MILRFSVSILIIIVHLVRIVYFFSLKNKILTSVYLEVEMEFAGRLKKIRIKLIMIGICLIFLGGYSLIQEWKDQKKNTTKKVFDQYTDAFFKENISTNEITMHFFLENPEKYRLEQPKNLYPSMNQGSILNEKIKISKEIEKLKKFKQKELTKKQQNTYMVLMDYLRRQKNLSMYPYYERILGKTSGQQAQILLTLSEYRLKNEKDIKSYFQLLKGLDGYFDSLIEYSKEQVKRNLFLSDQSLKEVLQQIQNVIKQKENNMLVATFNLRIADIKGINAAQKKKYCRENKKLIGTKVLPAYEKLYSHLQALNGNGKNENGLYYYKNGKEYYKVLVAQKTGSDKTIEEMIEISDRSIEKCLRKLIKLQKKYPNIINEYRNHKKNIKIVQNPQNILNKLRQKMVKYYPKAPKVSCKIKYVHKTMEEYTSPAFYMVPEIDSYKENVIYINKAQTAELYPTLAHEGYPGHLYQNVYYAARNDDPVRYLLDYPGYSEGYATYVEVFSYSMMDAEGYGDIYQQMNMEMYEYNLALCSRVDLGVHYEGWKKKDVRAYLRSFGMDDSQADELFQMIIENPANYLSYYIGYQEFHELLTDYKKMAGNKYSLKAYHTEILDAGPCSFDILRRRIESNL</sequence>
<feature type="transmembrane region" description="Helical" evidence="1">
    <location>
        <begin position="6"/>
        <end position="25"/>
    </location>
</feature>
<evidence type="ECO:0000256" key="1">
    <source>
        <dbReference type="SAM" id="Phobius"/>
    </source>
</evidence>
<gene>
    <name evidence="2" type="ORF">DO83_07395</name>
</gene>
<protein>
    <recommendedName>
        <fullName evidence="4">DUF885 domain-containing protein</fullName>
    </recommendedName>
</protein>
<evidence type="ECO:0000313" key="2">
    <source>
        <dbReference type="EMBL" id="AQP39429.1"/>
    </source>
</evidence>